<dbReference type="CDD" id="cd11296">
    <property type="entry name" value="O-FucT_like"/>
    <property type="match status" value="1"/>
</dbReference>
<reference evidence="2 3" key="1">
    <citation type="journal article" date="2018" name="Plant J.">
        <title>Genome sequences of Chlorella sorokiniana UTEX 1602 and Micractinium conductrix SAG 241.80: implications to maltose excretion by a green alga.</title>
        <authorList>
            <person name="Arriola M.B."/>
            <person name="Velmurugan N."/>
            <person name="Zhang Y."/>
            <person name="Plunkett M.H."/>
            <person name="Hondzo H."/>
            <person name="Barney B.M."/>
        </authorList>
    </citation>
    <scope>NUCLEOTIDE SEQUENCE [LARGE SCALE GENOMIC DNA]</scope>
    <source>
        <strain evidence="2 3">SAG 241.80</strain>
    </source>
</reference>
<gene>
    <name evidence="2" type="ORF">C2E20_6044</name>
</gene>
<organism evidence="2 3">
    <name type="scientific">Micractinium conductrix</name>
    <dbReference type="NCBI Taxonomy" id="554055"/>
    <lineage>
        <taxon>Eukaryota</taxon>
        <taxon>Viridiplantae</taxon>
        <taxon>Chlorophyta</taxon>
        <taxon>core chlorophytes</taxon>
        <taxon>Trebouxiophyceae</taxon>
        <taxon>Chlorellales</taxon>
        <taxon>Chlorellaceae</taxon>
        <taxon>Chlorella clade</taxon>
        <taxon>Micractinium</taxon>
    </lineage>
</organism>
<dbReference type="AlphaFoldDB" id="A0A2P6V921"/>
<feature type="transmembrane region" description="Helical" evidence="1">
    <location>
        <begin position="21"/>
        <end position="41"/>
    </location>
</feature>
<keyword evidence="3" id="KW-1185">Reference proteome</keyword>
<keyword evidence="1" id="KW-0812">Transmembrane</keyword>
<keyword evidence="1" id="KW-1133">Transmembrane helix</keyword>
<protein>
    <submittedName>
        <fullName evidence="2">Alternative oxidase</fullName>
    </submittedName>
</protein>
<dbReference type="OrthoDB" id="20368at2759"/>
<comment type="caution">
    <text evidence="2">The sequence shown here is derived from an EMBL/GenBank/DDBJ whole genome shotgun (WGS) entry which is preliminary data.</text>
</comment>
<name>A0A2P6V921_9CHLO</name>
<sequence>MADSTFRPVDAPLSQRRGAGALPLVVLGALAVIGVLGLQTLNCSSGGTLHMRAAERRQRLPPPTPPQRAAADGGAFDWRAYLHHYPDLLRPPTSLAFTQEAAWQHYDSVGRAEGRVASPLRLRLRYLAAGGLTNQLLGHVPAFMIARELGAEVVVPPVVSRPGFIRHNKEWRWESAETLLDLDKMKAYWAQQGLVVHKTPELAAEQREGYPQHLRRNEPPTALYGSGGCLTVGMPKPGRDLLTVVRHTQRVALAAAEEQLRSGGAVPDCINVDTGNSFFRVAVSSAQSLALSTLQGFFFNATLVSLAEEIKQALGESFNGVHLRLENDAAIWNGRFKGLEGAVGAYIGGMRNASFTNQTTVYAASGLLFNGSASPEFEQVVKWLQAAGVARQVSYKEAHIERKRLQGLHSEQLALLDILVLAGSTAFVGHPFSTMSVLVDQLRICAGFRPETNAYMQMPVTENNQRVMDWFVRFAADYRPFPLNDTQDAQAAAAQATAAQAATAEATTAGAAAAQAGEAGV</sequence>
<evidence type="ECO:0000256" key="1">
    <source>
        <dbReference type="SAM" id="Phobius"/>
    </source>
</evidence>
<evidence type="ECO:0000313" key="2">
    <source>
        <dbReference type="EMBL" id="PSC70579.1"/>
    </source>
</evidence>
<dbReference type="Gene3D" id="3.40.50.11350">
    <property type="match status" value="1"/>
</dbReference>
<dbReference type="Proteomes" id="UP000239649">
    <property type="component" value="Unassembled WGS sequence"/>
</dbReference>
<proteinExistence type="predicted"/>
<accession>A0A2P6V921</accession>
<evidence type="ECO:0000313" key="3">
    <source>
        <dbReference type="Proteomes" id="UP000239649"/>
    </source>
</evidence>
<dbReference type="EMBL" id="LHPF02000019">
    <property type="protein sequence ID" value="PSC70579.1"/>
    <property type="molecule type" value="Genomic_DNA"/>
</dbReference>
<keyword evidence="1" id="KW-0472">Membrane</keyword>